<sequence>MTEGVSPELDNTSFSRRSLAPAAKINSLSTILVSQYQLKATIL</sequence>
<proteinExistence type="predicted"/>
<dbReference type="RefSeq" id="WP_275585039.1">
    <property type="nucleotide sequence ID" value="NZ_JAFBFI010000002.1"/>
</dbReference>
<evidence type="ECO:0000313" key="1">
    <source>
        <dbReference type="EMBL" id="MBM7691109.1"/>
    </source>
</evidence>
<name>A0ABS2QE73_9BACI</name>
<organism evidence="1 2">
    <name type="scientific">Peribacillus deserti</name>
    <dbReference type="NCBI Taxonomy" id="673318"/>
    <lineage>
        <taxon>Bacteria</taxon>
        <taxon>Bacillati</taxon>
        <taxon>Bacillota</taxon>
        <taxon>Bacilli</taxon>
        <taxon>Bacillales</taxon>
        <taxon>Bacillaceae</taxon>
        <taxon>Peribacillus</taxon>
    </lineage>
</organism>
<dbReference type="Proteomes" id="UP000823486">
    <property type="component" value="Unassembled WGS sequence"/>
</dbReference>
<dbReference type="EMBL" id="JAFBFI010000002">
    <property type="protein sequence ID" value="MBM7691109.1"/>
    <property type="molecule type" value="Genomic_DNA"/>
</dbReference>
<comment type="caution">
    <text evidence="1">The sequence shown here is derived from an EMBL/GenBank/DDBJ whole genome shotgun (WGS) entry which is preliminary data.</text>
</comment>
<accession>A0ABS2QE73</accession>
<gene>
    <name evidence="1" type="ORF">JOC77_000514</name>
</gene>
<evidence type="ECO:0000313" key="2">
    <source>
        <dbReference type="Proteomes" id="UP000823486"/>
    </source>
</evidence>
<reference evidence="1 2" key="1">
    <citation type="submission" date="2021-01" db="EMBL/GenBank/DDBJ databases">
        <title>Genomic Encyclopedia of Type Strains, Phase IV (KMG-IV): sequencing the most valuable type-strain genomes for metagenomic binning, comparative biology and taxonomic classification.</title>
        <authorList>
            <person name="Goeker M."/>
        </authorList>
    </citation>
    <scope>NUCLEOTIDE SEQUENCE [LARGE SCALE GENOMIC DNA]</scope>
    <source>
        <strain evidence="1 2">DSM 105482</strain>
    </source>
</reference>
<keyword evidence="2" id="KW-1185">Reference proteome</keyword>
<protein>
    <submittedName>
        <fullName evidence="1">Uncharacterized protein</fullName>
    </submittedName>
</protein>